<organism evidence="12 13">
    <name type="scientific">Salibacterium qingdaonense</name>
    <dbReference type="NCBI Taxonomy" id="266892"/>
    <lineage>
        <taxon>Bacteria</taxon>
        <taxon>Bacillati</taxon>
        <taxon>Bacillota</taxon>
        <taxon>Bacilli</taxon>
        <taxon>Bacillales</taxon>
        <taxon>Bacillaceae</taxon>
    </lineage>
</organism>
<feature type="domain" description="Thioredoxin" evidence="11">
    <location>
        <begin position="1"/>
        <end position="105"/>
    </location>
</feature>
<dbReference type="GO" id="GO:0015035">
    <property type="term" value="F:protein-disulfide reductase activity"/>
    <property type="evidence" value="ECO:0007669"/>
    <property type="project" value="UniProtKB-UniRule"/>
</dbReference>
<reference evidence="12 13" key="1">
    <citation type="submission" date="2016-10" db="EMBL/GenBank/DDBJ databases">
        <authorList>
            <person name="de Groot N.N."/>
        </authorList>
    </citation>
    <scope>NUCLEOTIDE SEQUENCE [LARGE SCALE GENOMIC DNA]</scope>
    <source>
        <strain evidence="12 13">CGMCC 1.6134</strain>
    </source>
</reference>
<keyword evidence="5 10" id="KW-1015">Disulfide bond</keyword>
<dbReference type="FunFam" id="3.40.30.10:FF:000001">
    <property type="entry name" value="Thioredoxin"/>
    <property type="match status" value="1"/>
</dbReference>
<dbReference type="GO" id="GO:0045454">
    <property type="term" value="P:cell redox homeostasis"/>
    <property type="evidence" value="ECO:0007669"/>
    <property type="project" value="TreeGrafter"/>
</dbReference>
<dbReference type="PROSITE" id="PS00194">
    <property type="entry name" value="THIOREDOXIN_1"/>
    <property type="match status" value="1"/>
</dbReference>
<dbReference type="CDD" id="cd02947">
    <property type="entry name" value="TRX_family"/>
    <property type="match status" value="1"/>
</dbReference>
<evidence type="ECO:0000256" key="9">
    <source>
        <dbReference type="PIRSR" id="PIRSR000077-1"/>
    </source>
</evidence>
<accession>A0A1I4PV67</accession>
<evidence type="ECO:0000256" key="8">
    <source>
        <dbReference type="PIRNR" id="PIRNR000077"/>
    </source>
</evidence>
<dbReference type="InterPro" id="IPR036249">
    <property type="entry name" value="Thioredoxin-like_sf"/>
</dbReference>
<dbReference type="EMBL" id="FOTY01000032">
    <property type="protein sequence ID" value="SFM31711.1"/>
    <property type="molecule type" value="Genomic_DNA"/>
</dbReference>
<proteinExistence type="inferred from homology"/>
<feature type="site" description="Contributes to redox potential value" evidence="9">
    <location>
        <position position="30"/>
    </location>
</feature>
<dbReference type="Pfam" id="PF00085">
    <property type="entry name" value="Thioredoxin"/>
    <property type="match status" value="1"/>
</dbReference>
<dbReference type="OrthoDB" id="9790390at2"/>
<keyword evidence="13" id="KW-1185">Reference proteome</keyword>
<dbReference type="GO" id="GO:0005829">
    <property type="term" value="C:cytosol"/>
    <property type="evidence" value="ECO:0007669"/>
    <property type="project" value="TreeGrafter"/>
</dbReference>
<dbReference type="PRINTS" id="PR00421">
    <property type="entry name" value="THIOREDOXIN"/>
</dbReference>
<dbReference type="Proteomes" id="UP000199668">
    <property type="component" value="Unassembled WGS sequence"/>
</dbReference>
<dbReference type="InterPro" id="IPR005746">
    <property type="entry name" value="Thioredoxin"/>
</dbReference>
<dbReference type="SUPFAM" id="SSF52833">
    <property type="entry name" value="Thioredoxin-like"/>
    <property type="match status" value="1"/>
</dbReference>
<evidence type="ECO:0000313" key="12">
    <source>
        <dbReference type="EMBL" id="SFM31711.1"/>
    </source>
</evidence>
<evidence type="ECO:0000259" key="11">
    <source>
        <dbReference type="PROSITE" id="PS51352"/>
    </source>
</evidence>
<evidence type="ECO:0000313" key="13">
    <source>
        <dbReference type="Proteomes" id="UP000199668"/>
    </source>
</evidence>
<keyword evidence="4" id="KW-0249">Electron transport</keyword>
<keyword evidence="6 10" id="KW-0676">Redox-active center</keyword>
<keyword evidence="3" id="KW-0813">Transport</keyword>
<feature type="site" description="Contributes to redox potential value" evidence="9">
    <location>
        <position position="31"/>
    </location>
</feature>
<evidence type="ECO:0000256" key="2">
    <source>
        <dbReference type="ARBA" id="ARBA00020570"/>
    </source>
</evidence>
<dbReference type="InterPro" id="IPR013766">
    <property type="entry name" value="Thioredoxin_domain"/>
</dbReference>
<evidence type="ECO:0000256" key="1">
    <source>
        <dbReference type="ARBA" id="ARBA00008987"/>
    </source>
</evidence>
<dbReference type="PANTHER" id="PTHR45663">
    <property type="entry name" value="GEO12009P1"/>
    <property type="match status" value="1"/>
</dbReference>
<feature type="disulfide bond" description="Redox-active" evidence="10">
    <location>
        <begin position="29"/>
        <end position="32"/>
    </location>
</feature>
<protein>
    <recommendedName>
        <fullName evidence="2 7">Thioredoxin</fullName>
    </recommendedName>
</protein>
<dbReference type="PROSITE" id="PS51352">
    <property type="entry name" value="THIOREDOXIN_2"/>
    <property type="match status" value="1"/>
</dbReference>
<dbReference type="RefSeq" id="WP_090928224.1">
    <property type="nucleotide sequence ID" value="NZ_FOTY01000032.1"/>
</dbReference>
<dbReference type="Gene3D" id="3.40.30.10">
    <property type="entry name" value="Glutaredoxin"/>
    <property type="match status" value="1"/>
</dbReference>
<evidence type="ECO:0000256" key="10">
    <source>
        <dbReference type="PIRSR" id="PIRSR000077-4"/>
    </source>
</evidence>
<feature type="active site" description="Nucleophile" evidence="9">
    <location>
        <position position="29"/>
    </location>
</feature>
<dbReference type="STRING" id="266892.SAMN04488054_13222"/>
<evidence type="ECO:0000256" key="6">
    <source>
        <dbReference type="ARBA" id="ARBA00023284"/>
    </source>
</evidence>
<dbReference type="PANTHER" id="PTHR45663:SF11">
    <property type="entry name" value="GEO12009P1"/>
    <property type="match status" value="1"/>
</dbReference>
<dbReference type="AlphaFoldDB" id="A0A1I4PV67"/>
<name>A0A1I4PV67_9BACI</name>
<comment type="similarity">
    <text evidence="1 8">Belongs to the thioredoxin family.</text>
</comment>
<evidence type="ECO:0000256" key="5">
    <source>
        <dbReference type="ARBA" id="ARBA00023157"/>
    </source>
</evidence>
<feature type="active site" description="Nucleophile" evidence="9">
    <location>
        <position position="32"/>
    </location>
</feature>
<evidence type="ECO:0000256" key="4">
    <source>
        <dbReference type="ARBA" id="ARBA00022982"/>
    </source>
</evidence>
<dbReference type="InterPro" id="IPR017937">
    <property type="entry name" value="Thioredoxin_CS"/>
</dbReference>
<gene>
    <name evidence="12" type="ORF">SAMN04488054_13222</name>
</gene>
<dbReference type="NCBIfam" id="TIGR01068">
    <property type="entry name" value="thioredoxin"/>
    <property type="match status" value="1"/>
</dbReference>
<evidence type="ECO:0000256" key="7">
    <source>
        <dbReference type="NCBIfam" id="TIGR01068"/>
    </source>
</evidence>
<sequence length="105" mass="11672">MAIVNVSDQDFTEQTSEGVVLADFWADWCGPCKMIAPVLEEIDSEMGDQIKIAKLDVDENQETAGKFGVMSIPTLLLFKNGEVVEQITGFQPKEQLEEVLNKHLS</sequence>
<feature type="site" description="Deprotonates C-terminal active site Cys" evidence="9">
    <location>
        <position position="23"/>
    </location>
</feature>
<evidence type="ECO:0000256" key="3">
    <source>
        <dbReference type="ARBA" id="ARBA00022448"/>
    </source>
</evidence>
<dbReference type="PIRSF" id="PIRSF000077">
    <property type="entry name" value="Thioredoxin"/>
    <property type="match status" value="1"/>
</dbReference>